<dbReference type="PANTHER" id="PTHR32027:SF0">
    <property type="entry name" value="CYTOSINE DEAMINASE"/>
    <property type="match status" value="1"/>
</dbReference>
<dbReference type="Pfam" id="PF01979">
    <property type="entry name" value="Amidohydro_1"/>
    <property type="match status" value="1"/>
</dbReference>
<feature type="domain" description="Amidohydrolase-related" evidence="1">
    <location>
        <begin position="25"/>
        <end position="331"/>
    </location>
</feature>
<gene>
    <name evidence="2" type="ORF">A2866_01070</name>
</gene>
<reference evidence="2 3" key="1">
    <citation type="journal article" date="2016" name="Nat. Commun.">
        <title>Thousands of microbial genomes shed light on interconnected biogeochemical processes in an aquifer system.</title>
        <authorList>
            <person name="Anantharaman K."/>
            <person name="Brown C.T."/>
            <person name="Hug L.A."/>
            <person name="Sharon I."/>
            <person name="Castelle C.J."/>
            <person name="Probst A.J."/>
            <person name="Thomas B.C."/>
            <person name="Singh A."/>
            <person name="Wilkins M.J."/>
            <person name="Karaoz U."/>
            <person name="Brodie E.L."/>
            <person name="Williams K.H."/>
            <person name="Hubbard S.S."/>
            <person name="Banfield J.F."/>
        </authorList>
    </citation>
    <scope>NUCLEOTIDE SEQUENCE [LARGE SCALE GENOMIC DNA]</scope>
</reference>
<dbReference type="InterPro" id="IPR006680">
    <property type="entry name" value="Amidohydro-rel"/>
</dbReference>
<proteinExistence type="predicted"/>
<evidence type="ECO:0000313" key="2">
    <source>
        <dbReference type="EMBL" id="OGK20101.1"/>
    </source>
</evidence>
<evidence type="ECO:0000313" key="3">
    <source>
        <dbReference type="Proteomes" id="UP000177026"/>
    </source>
</evidence>
<dbReference type="AlphaFoldDB" id="A0A1F7GMH4"/>
<dbReference type="PANTHER" id="PTHR32027">
    <property type="entry name" value="CYTOSINE DEAMINASE"/>
    <property type="match status" value="1"/>
</dbReference>
<name>A0A1F7GMH4_9BACT</name>
<dbReference type="Gene3D" id="3.20.20.140">
    <property type="entry name" value="Metal-dependent hydrolases"/>
    <property type="match status" value="1"/>
</dbReference>
<sequence>MQSKHKIQEWNFKQLLISEIKKKGGWVNSHVHADRAFTITPKKLGIYQKYALEQKWDIVDEVKKNASVDEYYRRISHAIELMISQGVTAVGSFIDVDPVCEDRAIKGALKARGKYKKHIKIKYINQVLKGVIHPKARKWFDIASEYVDIIGGLPRRDERDYGKGKEHLNILLSTAKRKKKMVHVHVDQFNIAQDKETELLCDKTKEHGMEGKVVAIHCISLAAHPIQYRKKIYQKMKKTRMMVISCPTAWIDSKRNEVLQPFHNSLTPIDEMIPEGIPVALGTDNIADYMVPFCDGDMWSELRLLTVGSRYTNFKQLVNIATVNGIKVLGI</sequence>
<dbReference type="NCBIfam" id="NF005365">
    <property type="entry name" value="PRK06886.1"/>
    <property type="match status" value="1"/>
</dbReference>
<dbReference type="Proteomes" id="UP000177026">
    <property type="component" value="Unassembled WGS sequence"/>
</dbReference>
<dbReference type="GO" id="GO:0016814">
    <property type="term" value="F:hydrolase activity, acting on carbon-nitrogen (but not peptide) bonds, in cyclic amidines"/>
    <property type="evidence" value="ECO:0007669"/>
    <property type="project" value="TreeGrafter"/>
</dbReference>
<comment type="caution">
    <text evidence="2">The sequence shown here is derived from an EMBL/GenBank/DDBJ whole genome shotgun (WGS) entry which is preliminary data.</text>
</comment>
<evidence type="ECO:0000259" key="1">
    <source>
        <dbReference type="Pfam" id="PF01979"/>
    </source>
</evidence>
<dbReference type="InterPro" id="IPR052349">
    <property type="entry name" value="Metallo-hydrolase_Enzymes"/>
</dbReference>
<accession>A0A1F7GMH4</accession>
<protein>
    <recommendedName>
        <fullName evidence="1">Amidohydrolase-related domain-containing protein</fullName>
    </recommendedName>
</protein>
<dbReference type="InterPro" id="IPR032466">
    <property type="entry name" value="Metal_Hydrolase"/>
</dbReference>
<dbReference type="SUPFAM" id="SSF51556">
    <property type="entry name" value="Metallo-dependent hydrolases"/>
    <property type="match status" value="1"/>
</dbReference>
<dbReference type="EMBL" id="MFZI01000040">
    <property type="protein sequence ID" value="OGK20101.1"/>
    <property type="molecule type" value="Genomic_DNA"/>
</dbReference>
<organism evidence="2 3">
    <name type="scientific">Candidatus Roizmanbacteria bacterium RIFCSPHIGHO2_01_FULL_39_8</name>
    <dbReference type="NCBI Taxonomy" id="1802033"/>
    <lineage>
        <taxon>Bacteria</taxon>
        <taxon>Candidatus Roizmaniibacteriota</taxon>
    </lineage>
</organism>